<keyword evidence="1" id="KW-1133">Transmembrane helix</keyword>
<name>A0AAW2KXT1_9LAMI</name>
<evidence type="ECO:0000313" key="2">
    <source>
        <dbReference type="EMBL" id="KAL0311382.1"/>
    </source>
</evidence>
<protein>
    <submittedName>
        <fullName evidence="2">Uncharacterized protein</fullName>
    </submittedName>
</protein>
<keyword evidence="1" id="KW-0472">Membrane</keyword>
<feature type="transmembrane region" description="Helical" evidence="1">
    <location>
        <begin position="39"/>
        <end position="58"/>
    </location>
</feature>
<organism evidence="2">
    <name type="scientific">Sesamum angustifolium</name>
    <dbReference type="NCBI Taxonomy" id="2727405"/>
    <lineage>
        <taxon>Eukaryota</taxon>
        <taxon>Viridiplantae</taxon>
        <taxon>Streptophyta</taxon>
        <taxon>Embryophyta</taxon>
        <taxon>Tracheophyta</taxon>
        <taxon>Spermatophyta</taxon>
        <taxon>Magnoliopsida</taxon>
        <taxon>eudicotyledons</taxon>
        <taxon>Gunneridae</taxon>
        <taxon>Pentapetalae</taxon>
        <taxon>asterids</taxon>
        <taxon>lamiids</taxon>
        <taxon>Lamiales</taxon>
        <taxon>Pedaliaceae</taxon>
        <taxon>Sesamum</taxon>
    </lineage>
</organism>
<comment type="caution">
    <text evidence="2">The sequence shown here is derived from an EMBL/GenBank/DDBJ whole genome shotgun (WGS) entry which is preliminary data.</text>
</comment>
<reference evidence="2" key="1">
    <citation type="submission" date="2020-06" db="EMBL/GenBank/DDBJ databases">
        <authorList>
            <person name="Li T."/>
            <person name="Hu X."/>
            <person name="Zhang T."/>
            <person name="Song X."/>
            <person name="Zhang H."/>
            <person name="Dai N."/>
            <person name="Sheng W."/>
            <person name="Hou X."/>
            <person name="Wei L."/>
        </authorList>
    </citation>
    <scope>NUCLEOTIDE SEQUENCE</scope>
    <source>
        <strain evidence="2">G01</strain>
        <tissue evidence="2">Leaf</tissue>
    </source>
</reference>
<proteinExistence type="predicted"/>
<reference evidence="2" key="2">
    <citation type="journal article" date="2024" name="Plant">
        <title>Genomic evolution and insights into agronomic trait innovations of Sesamum species.</title>
        <authorList>
            <person name="Miao H."/>
            <person name="Wang L."/>
            <person name="Qu L."/>
            <person name="Liu H."/>
            <person name="Sun Y."/>
            <person name="Le M."/>
            <person name="Wang Q."/>
            <person name="Wei S."/>
            <person name="Zheng Y."/>
            <person name="Lin W."/>
            <person name="Duan Y."/>
            <person name="Cao H."/>
            <person name="Xiong S."/>
            <person name="Wang X."/>
            <person name="Wei L."/>
            <person name="Li C."/>
            <person name="Ma Q."/>
            <person name="Ju M."/>
            <person name="Zhao R."/>
            <person name="Li G."/>
            <person name="Mu C."/>
            <person name="Tian Q."/>
            <person name="Mei H."/>
            <person name="Zhang T."/>
            <person name="Gao T."/>
            <person name="Zhang H."/>
        </authorList>
    </citation>
    <scope>NUCLEOTIDE SEQUENCE</scope>
    <source>
        <strain evidence="2">G01</strain>
    </source>
</reference>
<dbReference type="EMBL" id="JACGWK010000016">
    <property type="protein sequence ID" value="KAL0311382.1"/>
    <property type="molecule type" value="Genomic_DNA"/>
</dbReference>
<dbReference type="AlphaFoldDB" id="A0AAW2KXT1"/>
<evidence type="ECO:0000256" key="1">
    <source>
        <dbReference type="SAM" id="Phobius"/>
    </source>
</evidence>
<gene>
    <name evidence="2" type="ORF">Sangu_2432900</name>
</gene>
<keyword evidence="1" id="KW-0812">Transmembrane</keyword>
<sequence>MSSNVVCVVKPATRMFVSFLSNHRGGGWRRAANGSGCSWFAGGVVWWVVVVVIGRCFLEDGIVVSSPRKGRGLGRFRKQF</sequence>
<accession>A0AAW2KXT1</accession>